<dbReference type="FunFam" id="1.20.5.170:FF:000004">
    <property type="entry name" value="Keratin, type II cytoskeletal 5"/>
    <property type="match status" value="1"/>
</dbReference>
<dbReference type="FunFam" id="1.20.5.1160:FF:000001">
    <property type="entry name" value="Keratin type II"/>
    <property type="match status" value="1"/>
</dbReference>
<dbReference type="AlphaFoldDB" id="A0A2G9RMP9"/>
<dbReference type="GO" id="GO:0031424">
    <property type="term" value="P:keratinization"/>
    <property type="evidence" value="ECO:0007669"/>
    <property type="project" value="TreeGrafter"/>
</dbReference>
<dbReference type="OrthoDB" id="2441647at2759"/>
<dbReference type="GO" id="GO:0005615">
    <property type="term" value="C:extracellular space"/>
    <property type="evidence" value="ECO:0007669"/>
    <property type="project" value="TreeGrafter"/>
</dbReference>
<dbReference type="Gene3D" id="1.20.5.500">
    <property type="entry name" value="Single helix bin"/>
    <property type="match status" value="1"/>
</dbReference>
<evidence type="ECO:0000256" key="4">
    <source>
        <dbReference type="RuleBase" id="RU000685"/>
    </source>
</evidence>
<accession>A0A2G9RMP9</accession>
<dbReference type="GO" id="GO:0045095">
    <property type="term" value="C:keratin filament"/>
    <property type="evidence" value="ECO:0007669"/>
    <property type="project" value="TreeGrafter"/>
</dbReference>
<feature type="coiled-coil region" evidence="5">
    <location>
        <begin position="284"/>
        <end position="364"/>
    </location>
</feature>
<dbReference type="SUPFAM" id="SSF64593">
    <property type="entry name" value="Intermediate filament protein, coiled coil region"/>
    <property type="match status" value="2"/>
</dbReference>
<feature type="coiled-coil region" evidence="5">
    <location>
        <begin position="138"/>
        <end position="211"/>
    </location>
</feature>
<name>A0A2G9RMP9_AQUCT</name>
<feature type="region of interest" description="Disordered" evidence="6">
    <location>
        <begin position="1"/>
        <end position="24"/>
    </location>
</feature>
<dbReference type="EMBL" id="KV936391">
    <property type="protein sequence ID" value="PIO28531.1"/>
    <property type="molecule type" value="Genomic_DNA"/>
</dbReference>
<proteinExistence type="inferred from homology"/>
<evidence type="ECO:0000256" key="2">
    <source>
        <dbReference type="ARBA" id="ARBA00023054"/>
    </source>
</evidence>
<dbReference type="PROSITE" id="PS51842">
    <property type="entry name" value="IF_ROD_2"/>
    <property type="match status" value="1"/>
</dbReference>
<dbReference type="Pfam" id="PF16208">
    <property type="entry name" value="Keratin_2_head"/>
    <property type="match status" value="1"/>
</dbReference>
<dbReference type="InterPro" id="IPR039008">
    <property type="entry name" value="IF_rod_dom"/>
</dbReference>
<feature type="domain" description="IF rod" evidence="7">
    <location>
        <begin position="120"/>
        <end position="386"/>
    </location>
</feature>
<dbReference type="Pfam" id="PF00038">
    <property type="entry name" value="Filament"/>
    <property type="match status" value="1"/>
</dbReference>
<reference evidence="8" key="1">
    <citation type="submission" date="2017-08" db="EMBL/GenBank/DDBJ databases">
        <title>Assembly of the North American Bullfrog Genome.</title>
        <authorList>
            <person name="Warren R.L."/>
            <person name="Vandervalk B.P."/>
            <person name="Kucuk E."/>
            <person name="Birol I."/>
            <person name="Helbing C."/>
            <person name="Pandoh P."/>
            <person name="Behsaz B."/>
            <person name="Mohamadi H."/>
            <person name="Chu J."/>
            <person name="Jackman S."/>
            <person name="Hammond S.A."/>
            <person name="Veldhoen N."/>
            <person name="Kirk H."/>
            <person name="Zhao Y."/>
            <person name="Coope R."/>
            <person name="Pleasance S."/>
            <person name="Moore R."/>
            <person name="Holt R."/>
        </authorList>
    </citation>
    <scope>NUCLEOTIDE SEQUENCE</scope>
    <source>
        <strain evidence="8">Bruno</strain>
        <tissue evidence="8">Liver</tissue>
    </source>
</reference>
<comment type="similarity">
    <text evidence="3 4">Belongs to the intermediate filament family.</text>
</comment>
<dbReference type="Gene3D" id="1.20.5.1160">
    <property type="entry name" value="Vasodilator-stimulated phosphoprotein"/>
    <property type="match status" value="1"/>
</dbReference>
<evidence type="ECO:0000256" key="3">
    <source>
        <dbReference type="ARBA" id="ARBA00061646"/>
    </source>
</evidence>
<dbReference type="InterPro" id="IPR018039">
    <property type="entry name" value="IF_conserved"/>
</dbReference>
<sequence>MSHQSHHSTHSGSAHRNFSSSSACLPSASKHSINPISTKKVSIGHKVFPSFGSKSVYSVVSGGHKMSVGGSHSARIGHGYGHSFGGSNSAGIVPVTVNQNLLAPLNLELDPNIQKVRTDEKDQIKGLNNKFATFIDKVRFLEQQNKMLETKWAFLQEQKKARYEEEVNKRTAAENEFVSLKRDVDAAFMNKTELQAKADSLTDEINFLRALFDAEISQMQAQISDTSVIVSMDNSRDLDLDGIISEVKNQYEEIAKRSRSEAEILYQTRYEELRMSAGKHGDHLQNTKHEIAELTRVIQRLKGEIESVKDQRAKLEAAISEAEERGEVAVRDAKNKLVELEEALQKAKQDMARQLREYQELMNVKLALDIEIATYRKLLEGEECSCTTL</sequence>
<dbReference type="GO" id="GO:0030280">
    <property type="term" value="F:structural constituent of skin epidermis"/>
    <property type="evidence" value="ECO:0007669"/>
    <property type="project" value="TreeGrafter"/>
</dbReference>
<evidence type="ECO:0000256" key="5">
    <source>
        <dbReference type="SAM" id="Coils"/>
    </source>
</evidence>
<organism evidence="8">
    <name type="scientific">Aquarana catesbeiana</name>
    <name type="common">American bullfrog</name>
    <name type="synonym">Rana catesbeiana</name>
    <dbReference type="NCBI Taxonomy" id="8400"/>
    <lineage>
        <taxon>Eukaryota</taxon>
        <taxon>Metazoa</taxon>
        <taxon>Chordata</taxon>
        <taxon>Craniata</taxon>
        <taxon>Vertebrata</taxon>
        <taxon>Euteleostomi</taxon>
        <taxon>Amphibia</taxon>
        <taxon>Batrachia</taxon>
        <taxon>Anura</taxon>
        <taxon>Neobatrachia</taxon>
        <taxon>Ranoidea</taxon>
        <taxon>Ranidae</taxon>
        <taxon>Aquarana</taxon>
    </lineage>
</organism>
<dbReference type="InterPro" id="IPR032444">
    <property type="entry name" value="Keratin_2_head"/>
</dbReference>
<evidence type="ECO:0000313" key="8">
    <source>
        <dbReference type="EMBL" id="PIO28531.1"/>
    </source>
</evidence>
<dbReference type="PROSITE" id="PS00226">
    <property type="entry name" value="IF_ROD_1"/>
    <property type="match status" value="1"/>
</dbReference>
<dbReference type="SMART" id="SM01391">
    <property type="entry name" value="Filament"/>
    <property type="match status" value="1"/>
</dbReference>
<dbReference type="PANTHER" id="PTHR45616:SF60">
    <property type="entry name" value="KERATIN 59"/>
    <property type="match status" value="1"/>
</dbReference>
<dbReference type="GO" id="GO:0045109">
    <property type="term" value="P:intermediate filament organization"/>
    <property type="evidence" value="ECO:0007669"/>
    <property type="project" value="TreeGrafter"/>
</dbReference>
<dbReference type="PANTHER" id="PTHR45616">
    <property type="entry name" value="GATA-TYPE DOMAIN-CONTAINING PROTEIN"/>
    <property type="match status" value="1"/>
</dbReference>
<evidence type="ECO:0000259" key="7">
    <source>
        <dbReference type="PROSITE" id="PS51842"/>
    </source>
</evidence>
<keyword evidence="2 5" id="KW-0175">Coiled coil</keyword>
<dbReference type="Gene3D" id="1.20.5.170">
    <property type="match status" value="1"/>
</dbReference>
<feature type="compositionally biased region" description="Low complexity" evidence="6">
    <location>
        <begin position="10"/>
        <end position="24"/>
    </location>
</feature>
<dbReference type="FunFam" id="1.20.5.500:FF:000001">
    <property type="entry name" value="Type II keratin 23"/>
    <property type="match status" value="1"/>
</dbReference>
<gene>
    <name evidence="8" type="ORF">AB205_0154340</name>
</gene>
<protein>
    <recommendedName>
        <fullName evidence="7">IF rod domain-containing protein</fullName>
    </recommendedName>
</protein>
<evidence type="ECO:0000256" key="1">
    <source>
        <dbReference type="ARBA" id="ARBA00022754"/>
    </source>
</evidence>
<keyword evidence="1 4" id="KW-0403">Intermediate filament</keyword>
<evidence type="ECO:0000256" key="6">
    <source>
        <dbReference type="SAM" id="MobiDB-lite"/>
    </source>
</evidence>